<feature type="transmembrane region" description="Helical" evidence="10">
    <location>
        <begin position="291"/>
        <end position="316"/>
    </location>
</feature>
<reference evidence="13" key="1">
    <citation type="journal article" date="2021" name="Genome Biol. Evol.">
        <title>A High-Quality Reference Genome for a Parasitic Bivalve with Doubly Uniparental Inheritance (Bivalvia: Unionida).</title>
        <authorList>
            <person name="Smith C.H."/>
        </authorList>
    </citation>
    <scope>NUCLEOTIDE SEQUENCE</scope>
    <source>
        <strain evidence="13">CHS0354</strain>
    </source>
</reference>
<sequence length="978" mass="111686">MERGATHSHGNHRKDTLSVPSVVKIPQHPEGSLRDNTLLVPSTGTSSRHSDGSYKVKPSSNLTSFHREQHRSSHSKTNLRRCASVDVAELHRDQKKSSRKKSKSKLDKEKLLSKQDEEILSKWLGKEENLFKEIISSKNEDSSQSKSKRPDSLRLSSIYIINSKKNKSTVPQNSVNGKQNKKSSVKVTVSAFPSPEYRKSRKEKDEQKRDVKVHKEIPPSGQRKTSKKVSTDNQADRMDKVTIDFAKLDDVPSEFYESVEGYRKHGLKHNFPSAPYTEIKPPTRQNTCLEILSVCIYSIFAFLVFFPMVAFLLVLFPLCFLLKKISSCCCCCSLNRSCCCCKCGEIVSYSEHYWLQDYHNNPLIVQSILVVECGLNQHQIQNLINTRVVVAENSTGARLYPRFTQKLSHSCCQYMWVEDDNFLIQNHIYTMPKGIESLEDLQDYISEMASKPLSYTNPLWEVQILPNFGQHRDTILLFRMHPCMADGISLVKILYKSIADVDSVTTIPPKLAQRSSADIFKSVFYGPLSFFCKVLCCKNDFNLLHGKYLHQSGKRVLTWSEPVSMSAAVRIKQVTRSTLNEVLVSVASGCIRNYLKFNGIPNPYDMKCIIPVYYGNDMEKHMMGNKILLMQVPLPTNTEGTVPRLWQMKKIMDTVRRSSLFSVMFDAFRFTNLLLPDSLWNCLWNYFFNHSTCLVSSLPGPEICLRLASKQIKTVFYWFPPVQKVALSISFFTYNDQLQMAVSADRAALPNPEVLTKDFIFQMETLVEQLAHRRLPGEHISKKPDLALLSNEVQPEQTIDQIQLKMALIQEELLDLKVQLECSGYHKNMDSDIKLIAKIETLKEQFRELLVELRRRKAAELESAVLVSEEESTEDDDEFDVPRGRFRRRAMSVSSRLSSISVSSSIRPLAATPVTPDAQDSPLLFNEKHVPYRREKRNLPPSVGNYVGSMTGPSLSKDKLEILELSYSPSVERKFRKK</sequence>
<dbReference type="PANTHER" id="PTHR31650:SF1">
    <property type="entry name" value="WAX ESTER SYNTHASE_DIACYLGLYCEROL ACYLTRANSFERASE 4-RELATED"/>
    <property type="match status" value="1"/>
</dbReference>
<keyword evidence="10" id="KW-0472">Membrane</keyword>
<dbReference type="Pfam" id="PF03007">
    <property type="entry name" value="WS_DGAT_cat"/>
    <property type="match status" value="1"/>
</dbReference>
<feature type="domain" description="O-acyltransferase WSD1-like N-terminal" evidence="11">
    <location>
        <begin position="400"/>
        <end position="500"/>
    </location>
</feature>
<evidence type="ECO:0008006" key="15">
    <source>
        <dbReference type="Google" id="ProtNLM"/>
    </source>
</evidence>
<evidence type="ECO:0000256" key="6">
    <source>
        <dbReference type="ARBA" id="ARBA00047604"/>
    </source>
</evidence>
<reference evidence="13" key="2">
    <citation type="journal article" date="2021" name="Genome Biol. Evol.">
        <title>Developing a high-quality reference genome for a parasitic bivalve with doubly uniparental inheritance (Bivalvia: Unionida).</title>
        <authorList>
            <person name="Smith C.H."/>
        </authorList>
    </citation>
    <scope>NUCLEOTIDE SEQUENCE</scope>
    <source>
        <strain evidence="13">CHS0354</strain>
        <tissue evidence="13">Mantle</tissue>
    </source>
</reference>
<dbReference type="Pfam" id="PF06974">
    <property type="entry name" value="WS_DGAT_C"/>
    <property type="match status" value="1"/>
</dbReference>
<dbReference type="EMBL" id="JAEAOA010000708">
    <property type="protein sequence ID" value="KAK3593863.1"/>
    <property type="molecule type" value="Genomic_DNA"/>
</dbReference>
<dbReference type="GO" id="GO:0005886">
    <property type="term" value="C:plasma membrane"/>
    <property type="evidence" value="ECO:0007669"/>
    <property type="project" value="TreeGrafter"/>
</dbReference>
<dbReference type="InterPro" id="IPR009721">
    <property type="entry name" value="O-acyltransferase_WSD1_C"/>
</dbReference>
<dbReference type="Proteomes" id="UP001195483">
    <property type="component" value="Unassembled WGS sequence"/>
</dbReference>
<organism evidence="13 14">
    <name type="scientific">Potamilus streckersoni</name>
    <dbReference type="NCBI Taxonomy" id="2493646"/>
    <lineage>
        <taxon>Eukaryota</taxon>
        <taxon>Metazoa</taxon>
        <taxon>Spiralia</taxon>
        <taxon>Lophotrochozoa</taxon>
        <taxon>Mollusca</taxon>
        <taxon>Bivalvia</taxon>
        <taxon>Autobranchia</taxon>
        <taxon>Heteroconchia</taxon>
        <taxon>Palaeoheterodonta</taxon>
        <taxon>Unionida</taxon>
        <taxon>Unionoidea</taxon>
        <taxon>Unionidae</taxon>
        <taxon>Ambleminae</taxon>
        <taxon>Lampsilini</taxon>
        <taxon>Potamilus</taxon>
    </lineage>
</organism>
<evidence type="ECO:0000313" key="13">
    <source>
        <dbReference type="EMBL" id="KAK3593863.1"/>
    </source>
</evidence>
<evidence type="ECO:0000313" key="14">
    <source>
        <dbReference type="Proteomes" id="UP001195483"/>
    </source>
</evidence>
<comment type="similarity">
    <text evidence="5">In the N-terminal section; belongs to the long-chain O-acyltransferase family.</text>
</comment>
<evidence type="ECO:0000256" key="8">
    <source>
        <dbReference type="SAM" id="Coils"/>
    </source>
</evidence>
<evidence type="ECO:0000256" key="2">
    <source>
        <dbReference type="ARBA" id="ARBA00005189"/>
    </source>
</evidence>
<evidence type="ECO:0000256" key="9">
    <source>
        <dbReference type="SAM" id="MobiDB-lite"/>
    </source>
</evidence>
<dbReference type="GO" id="GO:0019432">
    <property type="term" value="P:triglyceride biosynthetic process"/>
    <property type="evidence" value="ECO:0007669"/>
    <property type="project" value="TreeGrafter"/>
</dbReference>
<comment type="pathway">
    <text evidence="1">Glycerolipid metabolism; triacylglycerol biosynthesis.</text>
</comment>
<feature type="compositionally biased region" description="Polar residues" evidence="9">
    <location>
        <begin position="168"/>
        <end position="178"/>
    </location>
</feature>
<dbReference type="GO" id="GO:0047196">
    <property type="term" value="F:long-chain-alcohol O-fatty-acyltransferase activity"/>
    <property type="evidence" value="ECO:0007669"/>
    <property type="project" value="UniProtKB-EC"/>
</dbReference>
<evidence type="ECO:0000256" key="10">
    <source>
        <dbReference type="SAM" id="Phobius"/>
    </source>
</evidence>
<feature type="coiled-coil region" evidence="8">
    <location>
        <begin position="799"/>
        <end position="859"/>
    </location>
</feature>
<comment type="catalytic activity">
    <reaction evidence="7">
        <text>an acyl-CoA + a 1,2-diacyl-sn-glycerol = a triacyl-sn-glycerol + CoA</text>
        <dbReference type="Rhea" id="RHEA:10868"/>
        <dbReference type="ChEBI" id="CHEBI:17815"/>
        <dbReference type="ChEBI" id="CHEBI:57287"/>
        <dbReference type="ChEBI" id="CHEBI:58342"/>
        <dbReference type="ChEBI" id="CHEBI:64615"/>
        <dbReference type="EC" id="2.3.1.20"/>
    </reaction>
</comment>
<evidence type="ECO:0000256" key="7">
    <source>
        <dbReference type="ARBA" id="ARBA00048109"/>
    </source>
</evidence>
<evidence type="ECO:0000256" key="4">
    <source>
        <dbReference type="ARBA" id="ARBA00023315"/>
    </source>
</evidence>
<gene>
    <name evidence="13" type="ORF">CHS0354_011467</name>
</gene>
<feature type="region of interest" description="Disordered" evidence="9">
    <location>
        <begin position="1"/>
        <end position="111"/>
    </location>
</feature>
<evidence type="ECO:0000259" key="11">
    <source>
        <dbReference type="Pfam" id="PF03007"/>
    </source>
</evidence>
<dbReference type="PANTHER" id="PTHR31650">
    <property type="entry name" value="O-ACYLTRANSFERASE (WSD1-LIKE) FAMILY PROTEIN"/>
    <property type="match status" value="1"/>
</dbReference>
<protein>
    <recommendedName>
        <fullName evidence="15">Diacylglycerol O-acyltransferase</fullName>
    </recommendedName>
</protein>
<feature type="region of interest" description="Disordered" evidence="9">
    <location>
        <begin position="935"/>
        <end position="954"/>
    </location>
</feature>
<dbReference type="InterPro" id="IPR004255">
    <property type="entry name" value="O-acyltransferase_WSD1_N"/>
</dbReference>
<feature type="domain" description="O-acyltransferase WSD1 C-terminal" evidence="12">
    <location>
        <begin position="623"/>
        <end position="764"/>
    </location>
</feature>
<dbReference type="InterPro" id="IPR045034">
    <property type="entry name" value="O-acyltransferase_WSD1-like"/>
</dbReference>
<keyword evidence="3" id="KW-0808">Transferase</keyword>
<proteinExistence type="inferred from homology"/>
<comment type="caution">
    <text evidence="13">The sequence shown here is derived from an EMBL/GenBank/DDBJ whole genome shotgun (WGS) entry which is preliminary data.</text>
</comment>
<reference evidence="13" key="3">
    <citation type="submission" date="2023-05" db="EMBL/GenBank/DDBJ databases">
        <authorList>
            <person name="Smith C.H."/>
        </authorList>
    </citation>
    <scope>NUCLEOTIDE SEQUENCE</scope>
    <source>
        <strain evidence="13">CHS0354</strain>
        <tissue evidence="13">Mantle</tissue>
    </source>
</reference>
<accession>A0AAE0VX63</accession>
<keyword evidence="14" id="KW-1185">Reference proteome</keyword>
<dbReference type="AlphaFoldDB" id="A0AAE0VX63"/>
<evidence type="ECO:0000256" key="5">
    <source>
        <dbReference type="ARBA" id="ARBA00024360"/>
    </source>
</evidence>
<comment type="catalytic activity">
    <reaction evidence="6">
        <text>a long chain fatty alcohol + a fatty acyl-CoA = a long-chain alcohol wax ester + CoA</text>
        <dbReference type="Rhea" id="RHEA:38443"/>
        <dbReference type="ChEBI" id="CHEBI:17135"/>
        <dbReference type="ChEBI" id="CHEBI:57287"/>
        <dbReference type="ChEBI" id="CHEBI:77636"/>
        <dbReference type="ChEBI" id="CHEBI:235323"/>
        <dbReference type="EC" id="2.3.1.75"/>
    </reaction>
</comment>
<name>A0AAE0VX63_9BIVA</name>
<keyword evidence="10" id="KW-0812">Transmembrane</keyword>
<feature type="compositionally biased region" description="Basic and acidic residues" evidence="9">
    <location>
        <begin position="196"/>
        <end position="217"/>
    </location>
</feature>
<feature type="region of interest" description="Disordered" evidence="9">
    <location>
        <begin position="164"/>
        <end position="234"/>
    </location>
</feature>
<keyword evidence="8" id="KW-0175">Coiled coil</keyword>
<keyword evidence="4" id="KW-0012">Acyltransferase</keyword>
<dbReference type="GO" id="GO:0004144">
    <property type="term" value="F:diacylglycerol O-acyltransferase activity"/>
    <property type="evidence" value="ECO:0007669"/>
    <property type="project" value="UniProtKB-EC"/>
</dbReference>
<evidence type="ECO:0000256" key="3">
    <source>
        <dbReference type="ARBA" id="ARBA00022679"/>
    </source>
</evidence>
<evidence type="ECO:0000259" key="12">
    <source>
        <dbReference type="Pfam" id="PF06974"/>
    </source>
</evidence>
<comment type="pathway">
    <text evidence="2">Lipid metabolism.</text>
</comment>
<evidence type="ECO:0000256" key="1">
    <source>
        <dbReference type="ARBA" id="ARBA00004771"/>
    </source>
</evidence>
<keyword evidence="10" id="KW-1133">Transmembrane helix</keyword>